<dbReference type="Proteomes" id="UP000019260">
    <property type="component" value="Chromosome"/>
</dbReference>
<dbReference type="KEGG" id="smir:SMM_0543"/>
<evidence type="ECO:0000313" key="1">
    <source>
        <dbReference type="EMBL" id="AHI57985.1"/>
    </source>
</evidence>
<dbReference type="EMBL" id="CP006720">
    <property type="protein sequence ID" value="AHI57985.1"/>
    <property type="molecule type" value="Genomic_DNA"/>
</dbReference>
<proteinExistence type="predicted"/>
<dbReference type="HOGENOM" id="CLU_882517_0_0_14"/>
<organism evidence="1 2">
    <name type="scientific">Spiroplasma mirum ATCC 29335</name>
    <dbReference type="NCBI Taxonomy" id="838561"/>
    <lineage>
        <taxon>Bacteria</taxon>
        <taxon>Bacillati</taxon>
        <taxon>Mycoplasmatota</taxon>
        <taxon>Mollicutes</taxon>
        <taxon>Entomoplasmatales</taxon>
        <taxon>Spiroplasmataceae</taxon>
        <taxon>Spiroplasma</taxon>
    </lineage>
</organism>
<protein>
    <submittedName>
        <fullName evidence="1">Uncharacterized protein</fullName>
    </submittedName>
</protein>
<keyword evidence="2" id="KW-1185">Reference proteome</keyword>
<dbReference type="OrthoDB" id="390989at2"/>
<reference evidence="1 2" key="1">
    <citation type="submission" date="2013-09" db="EMBL/GenBank/DDBJ databases">
        <title>Complete genome sequence of Spiroplasma mirum suckling mouse cataract agent.</title>
        <authorList>
            <person name="Landry C.A."/>
            <person name="Bastian F.O."/>
            <person name="Thune R.L."/>
        </authorList>
    </citation>
    <scope>NUCLEOTIDE SEQUENCE [LARGE SCALE GENOMIC DNA]</scope>
    <source>
        <strain evidence="1 2">SMCA</strain>
    </source>
</reference>
<dbReference type="AlphaFoldDB" id="W0GL33"/>
<dbReference type="PATRIC" id="fig|838561.3.peg.625"/>
<name>W0GL33_9MOLU</name>
<gene>
    <name evidence="1" type="ORF">P344_03205</name>
</gene>
<accession>W0GL33</accession>
<evidence type="ECO:0000313" key="2">
    <source>
        <dbReference type="Proteomes" id="UP000019260"/>
    </source>
</evidence>
<sequence length="315" mass="37429">MKDITNWEKNQTNNLKYIIAIDPAGIGQTGIIIYNVLQKKIINNITFHSNSEEEAINNIYLVLNKFKNQTYSYLNKVIVIIEDYQLHKGLKITNPLSTPKFIDGLFENWKLDNPSELYKTYIKRFKQIIYMLSNYTYSKYAINKGYNDDVKLFAPYYFELVSTPRIKKEYWEFENCVVELNSSYFNFSGGGIGPPPLLNYWEEVYANDEPFNQVDNKYYFVVWKSKNWNITKFKNDEEINSFKILKEDEGYKLKLHRYSLNYEVDLNDYEPSSVTNWPWRIDKGAYFKTVYRWNLVDNPAPNLMIDKDGIIKVNE</sequence>
<dbReference type="KEGG" id="smia:P344_03205"/>
<dbReference type="RefSeq" id="WP_025317329.1">
    <property type="nucleotide sequence ID" value="NZ_CP002082.1"/>
</dbReference>